<protein>
    <submittedName>
        <fullName evidence="1">Uncharacterized protein</fullName>
    </submittedName>
</protein>
<evidence type="ECO:0000313" key="1">
    <source>
        <dbReference type="EMBL" id="MPC67665.1"/>
    </source>
</evidence>
<name>A0A5B7HDI6_PORTR</name>
<proteinExistence type="predicted"/>
<dbReference type="Proteomes" id="UP000324222">
    <property type="component" value="Unassembled WGS sequence"/>
</dbReference>
<keyword evidence="2" id="KW-1185">Reference proteome</keyword>
<comment type="caution">
    <text evidence="1">The sequence shown here is derived from an EMBL/GenBank/DDBJ whole genome shotgun (WGS) entry which is preliminary data.</text>
</comment>
<dbReference type="EMBL" id="VSRR010026566">
    <property type="protein sequence ID" value="MPC67665.1"/>
    <property type="molecule type" value="Genomic_DNA"/>
</dbReference>
<evidence type="ECO:0000313" key="2">
    <source>
        <dbReference type="Proteomes" id="UP000324222"/>
    </source>
</evidence>
<accession>A0A5B7HDI6</accession>
<sequence>MTPASTASHVHLNSTPTHIDSNSTINSLILSVIKPTGAGQLTAHLNAAAILYTSDDDDRPDRQLFNGPTERMSFFFH</sequence>
<organism evidence="1 2">
    <name type="scientific">Portunus trituberculatus</name>
    <name type="common">Swimming crab</name>
    <name type="synonym">Neptunus trituberculatus</name>
    <dbReference type="NCBI Taxonomy" id="210409"/>
    <lineage>
        <taxon>Eukaryota</taxon>
        <taxon>Metazoa</taxon>
        <taxon>Ecdysozoa</taxon>
        <taxon>Arthropoda</taxon>
        <taxon>Crustacea</taxon>
        <taxon>Multicrustacea</taxon>
        <taxon>Malacostraca</taxon>
        <taxon>Eumalacostraca</taxon>
        <taxon>Eucarida</taxon>
        <taxon>Decapoda</taxon>
        <taxon>Pleocyemata</taxon>
        <taxon>Brachyura</taxon>
        <taxon>Eubrachyura</taxon>
        <taxon>Portunoidea</taxon>
        <taxon>Portunidae</taxon>
        <taxon>Portuninae</taxon>
        <taxon>Portunus</taxon>
    </lineage>
</organism>
<gene>
    <name evidence="1" type="ORF">E2C01_061844</name>
</gene>
<reference evidence="1 2" key="1">
    <citation type="submission" date="2019-05" db="EMBL/GenBank/DDBJ databases">
        <title>Another draft genome of Portunus trituberculatus and its Hox gene families provides insights of decapod evolution.</title>
        <authorList>
            <person name="Jeong J.-H."/>
            <person name="Song I."/>
            <person name="Kim S."/>
            <person name="Choi T."/>
            <person name="Kim D."/>
            <person name="Ryu S."/>
            <person name="Kim W."/>
        </authorList>
    </citation>
    <scope>NUCLEOTIDE SEQUENCE [LARGE SCALE GENOMIC DNA]</scope>
    <source>
        <tissue evidence="1">Muscle</tissue>
    </source>
</reference>
<dbReference type="AlphaFoldDB" id="A0A5B7HDI6"/>